<gene>
    <name evidence="3" type="ORF">M9Y10_012664</name>
</gene>
<proteinExistence type="predicted"/>
<name>A0ABR2ID25_9EUKA</name>
<protein>
    <submittedName>
        <fullName evidence="3">Uncharacterized protein</fullName>
    </submittedName>
</protein>
<evidence type="ECO:0000256" key="1">
    <source>
        <dbReference type="SAM" id="Coils"/>
    </source>
</evidence>
<organism evidence="3 4">
    <name type="scientific">Tritrichomonas musculus</name>
    <dbReference type="NCBI Taxonomy" id="1915356"/>
    <lineage>
        <taxon>Eukaryota</taxon>
        <taxon>Metamonada</taxon>
        <taxon>Parabasalia</taxon>
        <taxon>Tritrichomonadida</taxon>
        <taxon>Tritrichomonadidae</taxon>
        <taxon>Tritrichomonas</taxon>
    </lineage>
</organism>
<feature type="coiled-coil region" evidence="1">
    <location>
        <begin position="18"/>
        <end position="49"/>
    </location>
</feature>
<reference evidence="3 4" key="1">
    <citation type="submission" date="2024-04" db="EMBL/GenBank/DDBJ databases">
        <title>Tritrichomonas musculus Genome.</title>
        <authorList>
            <person name="Alves-Ferreira E."/>
            <person name="Grigg M."/>
            <person name="Lorenzi H."/>
            <person name="Galac M."/>
        </authorList>
    </citation>
    <scope>NUCLEOTIDE SEQUENCE [LARGE SCALE GENOMIC DNA]</scope>
    <source>
        <strain evidence="3 4">EAF2021</strain>
    </source>
</reference>
<keyword evidence="1" id="KW-0175">Coiled coil</keyword>
<evidence type="ECO:0000313" key="3">
    <source>
        <dbReference type="EMBL" id="KAK8860972.1"/>
    </source>
</evidence>
<comment type="caution">
    <text evidence="3">The sequence shown here is derived from an EMBL/GenBank/DDBJ whole genome shotgun (WGS) entry which is preliminary data.</text>
</comment>
<feature type="compositionally biased region" description="Acidic residues" evidence="2">
    <location>
        <begin position="338"/>
        <end position="353"/>
    </location>
</feature>
<accession>A0ABR2ID25</accession>
<dbReference type="Proteomes" id="UP001470230">
    <property type="component" value="Unassembled WGS sequence"/>
</dbReference>
<dbReference type="EMBL" id="JAPFFF010000018">
    <property type="protein sequence ID" value="KAK8860972.1"/>
    <property type="molecule type" value="Genomic_DNA"/>
</dbReference>
<evidence type="ECO:0000313" key="4">
    <source>
        <dbReference type="Proteomes" id="UP001470230"/>
    </source>
</evidence>
<feature type="region of interest" description="Disordered" evidence="2">
    <location>
        <begin position="333"/>
        <end position="353"/>
    </location>
</feature>
<evidence type="ECO:0000256" key="2">
    <source>
        <dbReference type="SAM" id="MobiDB-lite"/>
    </source>
</evidence>
<keyword evidence="4" id="KW-1185">Reference proteome</keyword>
<sequence length="373" mass="43690">MSNSDNSNNNNNTQPKILEVEELTKMQYLQKIAEAEAEAEEEEEEKEIDLLWNSLDQDQKCLLAAYLLGDELFAKGKKQALHLLIDDEKPNDDKISIQCATWWEDLEKKLADLKKPRRAKHIQKKFNYRQNNRIGLPYDVIKFLLYHHLDEYHSEYTNNLAVLGELKPADPKNIDEMNEIIEGDNPDLPKEQQNAIAELTIAYRKIYPLSPFIEAYTHVREKIVTVMEEYKDLDEVPPLIELLTEEENLKYAQKIEEEHNDEENAKEFLISSTADAFQRIYPGMSRKDAMMNADSRLFDKMFEDKKTAREIYSKELLTSEELKKWEGATKEFRSMKEIEEDAEKDSDDDDKDVEEVLEIINKLPEKDEESTKT</sequence>